<comment type="caution">
    <text evidence="2">The sequence shown here is derived from an EMBL/GenBank/DDBJ whole genome shotgun (WGS) entry which is preliminary data.</text>
</comment>
<organism evidence="2 3">
    <name type="scientific">Schleiferia thermophila</name>
    <dbReference type="NCBI Taxonomy" id="884107"/>
    <lineage>
        <taxon>Bacteria</taxon>
        <taxon>Pseudomonadati</taxon>
        <taxon>Bacteroidota</taxon>
        <taxon>Flavobacteriia</taxon>
        <taxon>Flavobacteriales</taxon>
        <taxon>Schleiferiaceae</taxon>
        <taxon>Schleiferia</taxon>
    </lineage>
</organism>
<name>A0A369A1V1_9FLAO</name>
<evidence type="ECO:0000313" key="3">
    <source>
        <dbReference type="Proteomes" id="UP000253517"/>
    </source>
</evidence>
<proteinExistence type="predicted"/>
<gene>
    <name evidence="2" type="ORF">DES35_10358</name>
</gene>
<keyword evidence="1" id="KW-0472">Membrane</keyword>
<evidence type="ECO:0000313" key="2">
    <source>
        <dbReference type="EMBL" id="RCX03179.1"/>
    </source>
</evidence>
<feature type="transmembrane region" description="Helical" evidence="1">
    <location>
        <begin position="7"/>
        <end position="26"/>
    </location>
</feature>
<reference evidence="2 3" key="1">
    <citation type="submission" date="2018-07" db="EMBL/GenBank/DDBJ databases">
        <title>Genomic Encyclopedia of Type Strains, Phase IV (KMG-IV): sequencing the most valuable type-strain genomes for metagenomic binning, comparative biology and taxonomic classification.</title>
        <authorList>
            <person name="Goeker M."/>
        </authorList>
    </citation>
    <scope>NUCLEOTIDE SEQUENCE [LARGE SCALE GENOMIC DNA]</scope>
    <source>
        <strain evidence="2 3">DSM 21410</strain>
    </source>
</reference>
<keyword evidence="1" id="KW-1133">Transmembrane helix</keyword>
<accession>A0A369A1V1</accession>
<protein>
    <recommendedName>
        <fullName evidence="4">FecR family protein</fullName>
    </recommendedName>
</protein>
<keyword evidence="1" id="KW-0812">Transmembrane</keyword>
<dbReference type="RefSeq" id="WP_114366276.1">
    <property type="nucleotide sequence ID" value="NZ_BHZF01000003.1"/>
</dbReference>
<evidence type="ECO:0000256" key="1">
    <source>
        <dbReference type="SAM" id="Phobius"/>
    </source>
</evidence>
<evidence type="ECO:0008006" key="4">
    <source>
        <dbReference type="Google" id="ProtNLM"/>
    </source>
</evidence>
<sequence length="424" mass="47666">MKSFFKFIGVLLLLVFVGFGFYWYFYLRKTSEPVSLINLKTTLYCDADNVEVLRSNKEDWEPARNGDDIYWGDRLRIPSGTQAALVINPKSKIELLDECEIWLEQTNDGKGALYLIKGDVRYSLDADLAFSTGKIKYSGGEVLLQANKAAAPYIETGIVQKTGGESTVFSSYAGNHTLKNPSGDYTVESGKAAIIPPSGDPPQIVDLPDPPQIKTPKNGEKIQKGYLKRGFDVIWTPTLSAIKYRLEFLPSNQRTSLGRSYYTTNTGIRIRDIAPNPYIARVYAEDIRGLRSKWSDPVEVDVNNNYFRHFEKQATSAGIYVGFMPYKDVMIAGGFIRGYSPAEHDVVLFARTDYWWIQPLLDEFNTPIDPDGYFEIYTNLGDALAVYVVKKGFKGFSDKYPDGQLPTVDGVNIKASKIVPRNTY</sequence>
<dbReference type="Proteomes" id="UP000253517">
    <property type="component" value="Unassembled WGS sequence"/>
</dbReference>
<keyword evidence="3" id="KW-1185">Reference proteome</keyword>
<dbReference type="EMBL" id="QPJS01000003">
    <property type="protein sequence ID" value="RCX03179.1"/>
    <property type="molecule type" value="Genomic_DNA"/>
</dbReference>
<dbReference type="AlphaFoldDB" id="A0A369A1V1"/>